<evidence type="ECO:0000256" key="1">
    <source>
        <dbReference type="ARBA" id="ARBA00022691"/>
    </source>
</evidence>
<keyword evidence="1" id="KW-0949">S-adenosyl-L-methionine</keyword>
<dbReference type="AlphaFoldDB" id="A0A2P6MP24"/>
<organism evidence="3 4">
    <name type="scientific">Planoprotostelium fungivorum</name>
    <dbReference type="NCBI Taxonomy" id="1890364"/>
    <lineage>
        <taxon>Eukaryota</taxon>
        <taxon>Amoebozoa</taxon>
        <taxon>Evosea</taxon>
        <taxon>Variosea</taxon>
        <taxon>Cavosteliida</taxon>
        <taxon>Cavosteliaceae</taxon>
        <taxon>Planoprotostelium</taxon>
    </lineage>
</organism>
<dbReference type="GO" id="GO:0002938">
    <property type="term" value="P:tRNA guanine ribose methylation"/>
    <property type="evidence" value="ECO:0007669"/>
    <property type="project" value="TreeGrafter"/>
</dbReference>
<evidence type="ECO:0000313" key="4">
    <source>
        <dbReference type="Proteomes" id="UP000241769"/>
    </source>
</evidence>
<reference evidence="3 4" key="1">
    <citation type="journal article" date="2018" name="Genome Biol. Evol.">
        <title>Multiple Roots of Fruiting Body Formation in Amoebozoa.</title>
        <authorList>
            <person name="Hillmann F."/>
            <person name="Forbes G."/>
            <person name="Novohradska S."/>
            <person name="Ferling I."/>
            <person name="Riege K."/>
            <person name="Groth M."/>
            <person name="Westermann M."/>
            <person name="Marz M."/>
            <person name="Spaller T."/>
            <person name="Winckler T."/>
            <person name="Schaap P."/>
            <person name="Glockner G."/>
        </authorList>
    </citation>
    <scope>NUCLEOTIDE SEQUENCE [LARGE SCALE GENOMIC DNA]</scope>
    <source>
        <strain evidence="3 4">Jena</strain>
    </source>
</reference>
<sequence length="306" mass="32742">MKGSREVRRTAIEVLSRAFTPERIDTLNLVTESRTKRLTVVLEDAIRPQQIGSCLNVLEAYGIHKVHLVDTYNRLPVDMFKGGNDFDFKCGVQEQLKPILTPLSAGAAVASVAAAVSAKPLGKLIDPKKPQIAAQTFLRKAMDRLRLLPGAHYEPRSAVATTAVATVSAAVSAAAGPAAAVVGPIATAVASAAAGPLASLATRAAADSIHHVDRMALLFGGHDQRITSYARGMCDGMFSLPGMGVVPIFDTDAAVAVTLTYLNSWGGIQPDLTEDEKEKLILHWLLQHHPSPKAILRDHDMYDNIK</sequence>
<gene>
    <name evidence="3" type="ORF">PROFUN_02477</name>
</gene>
<keyword evidence="2" id="KW-0819">tRNA processing</keyword>
<proteinExistence type="predicted"/>
<dbReference type="GO" id="GO:0008168">
    <property type="term" value="F:methyltransferase activity"/>
    <property type="evidence" value="ECO:0007669"/>
    <property type="project" value="UniProtKB-KW"/>
</dbReference>
<evidence type="ECO:0000313" key="3">
    <source>
        <dbReference type="EMBL" id="PRP73468.1"/>
    </source>
</evidence>
<dbReference type="PANTHER" id="PTHR43453:SF1">
    <property type="entry name" value="TRNA_RRNA METHYLTRANSFERASE SPOU TYPE DOMAIN-CONTAINING PROTEIN"/>
    <property type="match status" value="1"/>
</dbReference>
<keyword evidence="3" id="KW-0808">Transferase</keyword>
<keyword evidence="3" id="KW-0489">Methyltransferase</keyword>
<dbReference type="Gene3D" id="3.40.1280.10">
    <property type="match status" value="1"/>
</dbReference>
<dbReference type="InterPro" id="IPR029026">
    <property type="entry name" value="tRNA_m1G_MTases_N"/>
</dbReference>
<evidence type="ECO:0000256" key="2">
    <source>
        <dbReference type="ARBA" id="ARBA00022694"/>
    </source>
</evidence>
<dbReference type="InParanoid" id="A0A2P6MP24"/>
<accession>A0A2P6MP24</accession>
<dbReference type="EMBL" id="MDYQ01000599">
    <property type="protein sequence ID" value="PRP73468.1"/>
    <property type="molecule type" value="Genomic_DNA"/>
</dbReference>
<comment type="caution">
    <text evidence="3">The sequence shown here is derived from an EMBL/GenBank/DDBJ whole genome shotgun (WGS) entry which is preliminary data.</text>
</comment>
<name>A0A2P6MP24_9EUKA</name>
<dbReference type="InterPro" id="IPR033671">
    <property type="entry name" value="TrmH"/>
</dbReference>
<protein>
    <submittedName>
        <fullName evidence="3">rRNA methylase</fullName>
    </submittedName>
</protein>
<dbReference type="PANTHER" id="PTHR43453">
    <property type="entry name" value="RRNA METHYLASE-LIKE"/>
    <property type="match status" value="1"/>
</dbReference>
<dbReference type="Proteomes" id="UP000241769">
    <property type="component" value="Unassembled WGS sequence"/>
</dbReference>
<keyword evidence="4" id="KW-1185">Reference proteome</keyword>